<reference evidence="5 6" key="1">
    <citation type="submission" date="2018-09" db="EMBL/GenBank/DDBJ databases">
        <title>Nocardia yunnanensis sp. nov., an actinomycete isolated from a soil sample.</title>
        <authorList>
            <person name="Zhang J."/>
        </authorList>
    </citation>
    <scope>NUCLEOTIDE SEQUENCE [LARGE SCALE GENOMIC DNA]</scope>
    <source>
        <strain evidence="5 6">CFHS0054</strain>
    </source>
</reference>
<dbReference type="GO" id="GO:0003700">
    <property type="term" value="F:DNA-binding transcription factor activity"/>
    <property type="evidence" value="ECO:0007669"/>
    <property type="project" value="InterPro"/>
</dbReference>
<dbReference type="Pfam" id="PF12625">
    <property type="entry name" value="Arabinose_bd"/>
    <property type="match status" value="1"/>
</dbReference>
<protein>
    <submittedName>
        <fullName evidence="5">AraC family transcriptional regulator</fullName>
    </submittedName>
</protein>
<evidence type="ECO:0000256" key="3">
    <source>
        <dbReference type="ARBA" id="ARBA00023163"/>
    </source>
</evidence>
<dbReference type="PROSITE" id="PS01124">
    <property type="entry name" value="HTH_ARAC_FAMILY_2"/>
    <property type="match status" value="1"/>
</dbReference>
<dbReference type="Proteomes" id="UP000267164">
    <property type="component" value="Chromosome"/>
</dbReference>
<dbReference type="InterPro" id="IPR032687">
    <property type="entry name" value="AraC-type_N"/>
</dbReference>
<dbReference type="Pfam" id="PF12833">
    <property type="entry name" value="HTH_18"/>
    <property type="match status" value="1"/>
</dbReference>
<evidence type="ECO:0000256" key="1">
    <source>
        <dbReference type="ARBA" id="ARBA00023015"/>
    </source>
</evidence>
<dbReference type="SMART" id="SM00342">
    <property type="entry name" value="HTH_ARAC"/>
    <property type="match status" value="1"/>
</dbReference>
<dbReference type="PANTHER" id="PTHR47894:SF1">
    <property type="entry name" value="HTH-TYPE TRANSCRIPTIONAL REGULATOR VQSM"/>
    <property type="match status" value="1"/>
</dbReference>
<name>A0A386Z8K5_9NOCA</name>
<proteinExistence type="predicted"/>
<dbReference type="InterPro" id="IPR009057">
    <property type="entry name" value="Homeodomain-like_sf"/>
</dbReference>
<organism evidence="5 6">
    <name type="scientific">Nocardia yunnanensis</name>
    <dbReference type="NCBI Taxonomy" id="2382165"/>
    <lineage>
        <taxon>Bacteria</taxon>
        <taxon>Bacillati</taxon>
        <taxon>Actinomycetota</taxon>
        <taxon>Actinomycetes</taxon>
        <taxon>Mycobacteriales</taxon>
        <taxon>Nocardiaceae</taxon>
        <taxon>Nocardia</taxon>
    </lineage>
</organism>
<evidence type="ECO:0000259" key="4">
    <source>
        <dbReference type="PROSITE" id="PS01124"/>
    </source>
</evidence>
<keyword evidence="2" id="KW-0238">DNA-binding</keyword>
<keyword evidence="1" id="KW-0805">Transcription regulation</keyword>
<dbReference type="InterPro" id="IPR018060">
    <property type="entry name" value="HTH_AraC"/>
</dbReference>
<sequence>MAAPVSTVSNHVVSVLVDAALAAGADPRRIARLLGVDHTQLLDRAVRVPTADVTRLWALLYEVAGTEAGALAAEHAEHGRLYVWDYLISTAPTLAAGLREAARYNSTICDPRVGLEVVEDGSLLTARYFDLPHRAPYDRLNREFAMVVTARRARAGFGASGIPVRVDFSHPAPRDRRYLERAFGAGNIHFDQSRDALKFLGTAARPNDPFLHAILRRHATEVLAAGGPERAWLEVFRDELRTRLSARTGGTMLDEVARALGLSGRTLQRRLAEQGTTWRAELETVRRDLAITLLCERSDSVRSIAVQLGYRDHRVLARAFRRWTGSAPADFRRAQSN</sequence>
<dbReference type="EMBL" id="CP032568">
    <property type="protein sequence ID" value="AYF72809.1"/>
    <property type="molecule type" value="Genomic_DNA"/>
</dbReference>
<dbReference type="OrthoDB" id="5241536at2"/>
<dbReference type="PANTHER" id="PTHR47894">
    <property type="entry name" value="HTH-TYPE TRANSCRIPTIONAL REGULATOR GADX"/>
    <property type="match status" value="1"/>
</dbReference>
<dbReference type="AlphaFoldDB" id="A0A386Z8K5"/>
<dbReference type="SUPFAM" id="SSF46689">
    <property type="entry name" value="Homeodomain-like"/>
    <property type="match status" value="1"/>
</dbReference>
<evidence type="ECO:0000256" key="2">
    <source>
        <dbReference type="ARBA" id="ARBA00023125"/>
    </source>
</evidence>
<dbReference type="KEGG" id="nyu:D7D52_01785"/>
<dbReference type="GO" id="GO:0000976">
    <property type="term" value="F:transcription cis-regulatory region binding"/>
    <property type="evidence" value="ECO:0007669"/>
    <property type="project" value="TreeGrafter"/>
</dbReference>
<keyword evidence="3" id="KW-0804">Transcription</keyword>
<gene>
    <name evidence="5" type="ORF">D7D52_01785</name>
</gene>
<feature type="domain" description="HTH araC/xylS-type" evidence="4">
    <location>
        <begin position="234"/>
        <end position="334"/>
    </location>
</feature>
<evidence type="ECO:0000313" key="5">
    <source>
        <dbReference type="EMBL" id="AYF72809.1"/>
    </source>
</evidence>
<accession>A0A386Z8K5</accession>
<evidence type="ECO:0000313" key="6">
    <source>
        <dbReference type="Proteomes" id="UP000267164"/>
    </source>
</evidence>
<keyword evidence="6" id="KW-1185">Reference proteome</keyword>
<dbReference type="Gene3D" id="1.10.10.60">
    <property type="entry name" value="Homeodomain-like"/>
    <property type="match status" value="1"/>
</dbReference>
<dbReference type="GO" id="GO:0005829">
    <property type="term" value="C:cytosol"/>
    <property type="evidence" value="ECO:0007669"/>
    <property type="project" value="TreeGrafter"/>
</dbReference>